<comment type="cofactor">
    <cofactor evidence="1 6">
        <name>heme</name>
        <dbReference type="ChEBI" id="CHEBI:30413"/>
    </cofactor>
</comment>
<evidence type="ECO:0000313" key="9">
    <source>
        <dbReference type="Proteomes" id="UP000439903"/>
    </source>
</evidence>
<reference evidence="8 9" key="1">
    <citation type="journal article" date="2019" name="Environ. Microbiol.">
        <title>At the nexus of three kingdoms: the genome of the mycorrhizal fungus Gigaspora margarita provides insights into plant, endobacterial and fungal interactions.</title>
        <authorList>
            <person name="Venice F."/>
            <person name="Ghignone S."/>
            <person name="Salvioli di Fossalunga A."/>
            <person name="Amselem J."/>
            <person name="Novero M."/>
            <person name="Xianan X."/>
            <person name="Sedzielewska Toro K."/>
            <person name="Morin E."/>
            <person name="Lipzen A."/>
            <person name="Grigoriev I.V."/>
            <person name="Henrissat B."/>
            <person name="Martin F.M."/>
            <person name="Bonfante P."/>
        </authorList>
    </citation>
    <scope>NUCLEOTIDE SEQUENCE [LARGE SCALE GENOMIC DNA]</scope>
    <source>
        <strain evidence="8 9">BEG34</strain>
    </source>
</reference>
<accession>A0A8H3XCK1</accession>
<keyword evidence="5 7" id="KW-0503">Monooxygenase</keyword>
<evidence type="ECO:0000256" key="1">
    <source>
        <dbReference type="ARBA" id="ARBA00001971"/>
    </source>
</evidence>
<proteinExistence type="inferred from homology"/>
<dbReference type="GO" id="GO:0016705">
    <property type="term" value="F:oxidoreductase activity, acting on paired donors, with incorporation or reduction of molecular oxygen"/>
    <property type="evidence" value="ECO:0007669"/>
    <property type="project" value="InterPro"/>
</dbReference>
<dbReference type="PROSITE" id="PS00086">
    <property type="entry name" value="CYTOCHROME_P450"/>
    <property type="match status" value="1"/>
</dbReference>
<gene>
    <name evidence="8" type="ORF">F8M41_002648</name>
</gene>
<evidence type="ECO:0000313" key="8">
    <source>
        <dbReference type="EMBL" id="KAF0448589.1"/>
    </source>
</evidence>
<dbReference type="GO" id="GO:0004497">
    <property type="term" value="F:monooxygenase activity"/>
    <property type="evidence" value="ECO:0007669"/>
    <property type="project" value="UniProtKB-KW"/>
</dbReference>
<dbReference type="PANTHER" id="PTHR24303">
    <property type="entry name" value="HEME-BINDING MONOOXYGENASE FAMILY"/>
    <property type="match status" value="1"/>
</dbReference>
<dbReference type="InterPro" id="IPR017972">
    <property type="entry name" value="Cyt_P450_CS"/>
</dbReference>
<organism evidence="8 9">
    <name type="scientific">Gigaspora margarita</name>
    <dbReference type="NCBI Taxonomy" id="4874"/>
    <lineage>
        <taxon>Eukaryota</taxon>
        <taxon>Fungi</taxon>
        <taxon>Fungi incertae sedis</taxon>
        <taxon>Mucoromycota</taxon>
        <taxon>Glomeromycotina</taxon>
        <taxon>Glomeromycetes</taxon>
        <taxon>Diversisporales</taxon>
        <taxon>Gigasporaceae</taxon>
        <taxon>Gigaspora</taxon>
    </lineage>
</organism>
<dbReference type="PRINTS" id="PR00463">
    <property type="entry name" value="EP450I"/>
</dbReference>
<keyword evidence="4 6" id="KW-0408">Iron</keyword>
<evidence type="ECO:0000256" key="5">
    <source>
        <dbReference type="ARBA" id="ARBA00023033"/>
    </source>
</evidence>
<dbReference type="Pfam" id="PF00067">
    <property type="entry name" value="p450"/>
    <property type="match status" value="1"/>
</dbReference>
<comment type="caution">
    <text evidence="8">The sequence shown here is derived from an EMBL/GenBank/DDBJ whole genome shotgun (WGS) entry which is preliminary data.</text>
</comment>
<dbReference type="InterPro" id="IPR001128">
    <property type="entry name" value="Cyt_P450"/>
</dbReference>
<dbReference type="InterPro" id="IPR002401">
    <property type="entry name" value="Cyt_P450_E_grp-I"/>
</dbReference>
<keyword evidence="6 7" id="KW-0349">Heme</keyword>
<evidence type="ECO:0000256" key="4">
    <source>
        <dbReference type="ARBA" id="ARBA00023004"/>
    </source>
</evidence>
<dbReference type="Proteomes" id="UP000439903">
    <property type="component" value="Unassembled WGS sequence"/>
</dbReference>
<dbReference type="GO" id="GO:0020037">
    <property type="term" value="F:heme binding"/>
    <property type="evidence" value="ECO:0007669"/>
    <property type="project" value="InterPro"/>
</dbReference>
<dbReference type="SUPFAM" id="SSF48264">
    <property type="entry name" value="Cytochrome P450"/>
    <property type="match status" value="1"/>
</dbReference>
<dbReference type="GO" id="GO:0005506">
    <property type="term" value="F:iron ion binding"/>
    <property type="evidence" value="ECO:0007669"/>
    <property type="project" value="InterPro"/>
</dbReference>
<dbReference type="OrthoDB" id="1470350at2759"/>
<dbReference type="EMBL" id="WTPW01001227">
    <property type="protein sequence ID" value="KAF0448589.1"/>
    <property type="molecule type" value="Genomic_DNA"/>
</dbReference>
<evidence type="ECO:0000256" key="6">
    <source>
        <dbReference type="PIRSR" id="PIRSR602401-1"/>
    </source>
</evidence>
<evidence type="ECO:0000256" key="7">
    <source>
        <dbReference type="RuleBase" id="RU000461"/>
    </source>
</evidence>
<evidence type="ECO:0000256" key="3">
    <source>
        <dbReference type="ARBA" id="ARBA00023002"/>
    </source>
</evidence>
<keyword evidence="2 6" id="KW-0479">Metal-binding</keyword>
<keyword evidence="9" id="KW-1185">Reference proteome</keyword>
<dbReference type="PANTHER" id="PTHR24303:SF31">
    <property type="entry name" value="CYTOCHROME P450 307A1-RELATED"/>
    <property type="match status" value="1"/>
</dbReference>
<dbReference type="Gene3D" id="1.10.630.10">
    <property type="entry name" value="Cytochrome P450"/>
    <property type="match status" value="1"/>
</dbReference>
<sequence length="284" mass="33100">MASYYNVHSPEKITLSNALIEDSEKFIERFTDYHFGFSYFIYFSSFLRHYMPFIRSKVKYLLKNRDHLFETLDMIIKKRRKEIEEIPMANAFSFLVYYVCHSPHVKQKMIDEIDSVFPPNTSFNLKYDDLLKLEYCDAIINEVGRIMPVGNEIRRYLANPAEVAGYQWEAGTMIHIHINGIHSHKNHWSNPEIFDPDRFYKENDNNEMNDKARHKFSLIPFGGGLRICPGRKLAMIELLSLMVTVFGKYDVDLVDINAPLNTKSGSLTTCGGLPVRIRSRKLPV</sequence>
<feature type="binding site" description="axial binding residue" evidence="6">
    <location>
        <position position="228"/>
    </location>
    <ligand>
        <name>heme</name>
        <dbReference type="ChEBI" id="CHEBI:30413"/>
    </ligand>
    <ligandPart>
        <name>Fe</name>
        <dbReference type="ChEBI" id="CHEBI:18248"/>
    </ligandPart>
</feature>
<dbReference type="InterPro" id="IPR036396">
    <property type="entry name" value="Cyt_P450_sf"/>
</dbReference>
<comment type="similarity">
    <text evidence="7">Belongs to the cytochrome P450 family.</text>
</comment>
<name>A0A8H3XCK1_GIGMA</name>
<keyword evidence="3 7" id="KW-0560">Oxidoreductase</keyword>
<protein>
    <submittedName>
        <fullName evidence="8">Cytochrome P450</fullName>
    </submittedName>
</protein>
<dbReference type="AlphaFoldDB" id="A0A8H3XCK1"/>
<dbReference type="PRINTS" id="PR00385">
    <property type="entry name" value="P450"/>
</dbReference>
<evidence type="ECO:0000256" key="2">
    <source>
        <dbReference type="ARBA" id="ARBA00022723"/>
    </source>
</evidence>